<protein>
    <recommendedName>
        <fullName evidence="2">Ig-like domain-containing protein</fullName>
    </recommendedName>
</protein>
<reference evidence="3 4" key="2">
    <citation type="submission" date="2019-01" db="EMBL/GenBank/DDBJ databases">
        <title>A chromosome length genome reference of the Java medaka (oryzias javanicus).</title>
        <authorList>
            <person name="Herpin A."/>
            <person name="Takehana Y."/>
            <person name="Naruse K."/>
            <person name="Ansai S."/>
            <person name="Kawaguchi M."/>
        </authorList>
    </citation>
    <scope>NUCLEOTIDE SEQUENCE [LARGE SCALE GENOMIC DNA]</scope>
    <source>
        <strain evidence="3">RS831</strain>
        <tissue evidence="3">Whole body</tissue>
    </source>
</reference>
<keyword evidence="1" id="KW-0732">Signal</keyword>
<keyword evidence="4" id="KW-1185">Reference proteome</keyword>
<dbReference type="PROSITE" id="PS50835">
    <property type="entry name" value="IG_LIKE"/>
    <property type="match status" value="1"/>
</dbReference>
<dbReference type="Gene3D" id="2.60.40.10">
    <property type="entry name" value="Immunoglobulins"/>
    <property type="match status" value="1"/>
</dbReference>
<dbReference type="EMBL" id="CM012444">
    <property type="protein sequence ID" value="RVE69329.1"/>
    <property type="molecule type" value="Genomic_DNA"/>
</dbReference>
<dbReference type="InterPro" id="IPR007110">
    <property type="entry name" value="Ig-like_dom"/>
</dbReference>
<dbReference type="SUPFAM" id="SSF48726">
    <property type="entry name" value="Immunoglobulin"/>
    <property type="match status" value="1"/>
</dbReference>
<reference evidence="3 4" key="1">
    <citation type="submission" date="2018-11" db="EMBL/GenBank/DDBJ databases">
        <authorList>
            <person name="Lopez-Roques C."/>
            <person name="Donnadieu C."/>
            <person name="Bouchez O."/>
            <person name="Klopp C."/>
            <person name="Cabau C."/>
            <person name="Zahm M."/>
        </authorList>
    </citation>
    <scope>NUCLEOTIDE SEQUENCE [LARGE SCALE GENOMIC DNA]</scope>
    <source>
        <strain evidence="3">RS831</strain>
        <tissue evidence="3">Whole body</tissue>
    </source>
</reference>
<dbReference type="InterPro" id="IPR013783">
    <property type="entry name" value="Ig-like_fold"/>
</dbReference>
<name>A0A3S2P8Q1_ORYJA</name>
<gene>
    <name evidence="3" type="ORF">OJAV_G00076530</name>
</gene>
<evidence type="ECO:0000313" key="3">
    <source>
        <dbReference type="EMBL" id="RVE69329.1"/>
    </source>
</evidence>
<dbReference type="SMART" id="SM00409">
    <property type="entry name" value="IG"/>
    <property type="match status" value="1"/>
</dbReference>
<dbReference type="AlphaFoldDB" id="A0A3S2P8Q1"/>
<dbReference type="OrthoDB" id="8434564at2759"/>
<accession>A0A3S2P8Q1</accession>
<evidence type="ECO:0000259" key="2">
    <source>
        <dbReference type="PROSITE" id="PS50835"/>
    </source>
</evidence>
<feature type="chain" id="PRO_5018562303" description="Ig-like domain-containing protein" evidence="1">
    <location>
        <begin position="26"/>
        <end position="166"/>
    </location>
</feature>
<organism evidence="3 4">
    <name type="scientific">Oryzias javanicus</name>
    <name type="common">Javanese ricefish</name>
    <name type="synonym">Aplocheilus javanicus</name>
    <dbReference type="NCBI Taxonomy" id="123683"/>
    <lineage>
        <taxon>Eukaryota</taxon>
        <taxon>Metazoa</taxon>
        <taxon>Chordata</taxon>
        <taxon>Craniata</taxon>
        <taxon>Vertebrata</taxon>
        <taxon>Euteleostomi</taxon>
        <taxon>Actinopterygii</taxon>
        <taxon>Neopterygii</taxon>
        <taxon>Teleostei</taxon>
        <taxon>Neoteleostei</taxon>
        <taxon>Acanthomorphata</taxon>
        <taxon>Ovalentaria</taxon>
        <taxon>Atherinomorphae</taxon>
        <taxon>Beloniformes</taxon>
        <taxon>Adrianichthyidae</taxon>
        <taxon>Oryziinae</taxon>
        <taxon>Oryzias</taxon>
    </lineage>
</organism>
<dbReference type="Proteomes" id="UP000283210">
    <property type="component" value="Chromosome 8"/>
</dbReference>
<evidence type="ECO:0000313" key="4">
    <source>
        <dbReference type="Proteomes" id="UP000283210"/>
    </source>
</evidence>
<feature type="domain" description="Ig-like" evidence="2">
    <location>
        <begin position="25"/>
        <end position="125"/>
    </location>
</feature>
<dbReference type="InterPro" id="IPR036179">
    <property type="entry name" value="Ig-like_dom_sf"/>
</dbReference>
<sequence length="166" mass="18633">MGFLKRNFGCGSIFYFIFMVGVVASELQLLTAPSVEAKCGDNLTLKCEVNSMGLTDLTFTTFEWMHKTSCKDIRLANTGHGLYCQIQNKTLLFGTLTNIMPDDKGEYICKIRSNYGSVYNKTNVTVNCCIGSSEITGNRSHLTCQFKGVYPTANILWFQKKADMNW</sequence>
<evidence type="ECO:0000256" key="1">
    <source>
        <dbReference type="SAM" id="SignalP"/>
    </source>
</evidence>
<feature type="signal peptide" evidence="1">
    <location>
        <begin position="1"/>
        <end position="25"/>
    </location>
</feature>
<proteinExistence type="predicted"/>
<dbReference type="InterPro" id="IPR003599">
    <property type="entry name" value="Ig_sub"/>
</dbReference>